<evidence type="ECO:0008006" key="3">
    <source>
        <dbReference type="Google" id="ProtNLM"/>
    </source>
</evidence>
<dbReference type="InterPro" id="IPR052999">
    <property type="entry name" value="PTS1_Protein"/>
</dbReference>
<dbReference type="RefSeq" id="XP_056553306.1">
    <property type="nucleotide sequence ID" value="XM_056701243.1"/>
</dbReference>
<dbReference type="PANTHER" id="PTHR28180">
    <property type="entry name" value="CONSERVED MITOCHONDRIAL PROTEIN-RELATED"/>
    <property type="match status" value="1"/>
</dbReference>
<dbReference type="InterPro" id="IPR029032">
    <property type="entry name" value="AhpD-like"/>
</dbReference>
<name>A0A9W9S026_9EURO</name>
<dbReference type="OrthoDB" id="3707757at2759"/>
<proteinExistence type="predicted"/>
<dbReference type="SUPFAM" id="SSF69118">
    <property type="entry name" value="AhpD-like"/>
    <property type="match status" value="1"/>
</dbReference>
<dbReference type="GeneID" id="81440422"/>
<reference evidence="1" key="2">
    <citation type="journal article" date="2023" name="IMA Fungus">
        <title>Comparative genomic study of the Penicillium genus elucidates a diverse pangenome and 15 lateral gene transfer events.</title>
        <authorList>
            <person name="Petersen C."/>
            <person name="Sorensen T."/>
            <person name="Nielsen M.R."/>
            <person name="Sondergaard T.E."/>
            <person name="Sorensen J.L."/>
            <person name="Fitzpatrick D.A."/>
            <person name="Frisvad J.C."/>
            <person name="Nielsen K.L."/>
        </authorList>
    </citation>
    <scope>NUCLEOTIDE SEQUENCE</scope>
    <source>
        <strain evidence="1">IBT 29864</strain>
    </source>
</reference>
<reference evidence="1" key="1">
    <citation type="submission" date="2022-11" db="EMBL/GenBank/DDBJ databases">
        <authorList>
            <person name="Petersen C."/>
        </authorList>
    </citation>
    <scope>NUCLEOTIDE SEQUENCE</scope>
    <source>
        <strain evidence="1">IBT 29864</strain>
    </source>
</reference>
<gene>
    <name evidence="1" type="ORF">N7496_008324</name>
</gene>
<dbReference type="Gene3D" id="1.20.1290.10">
    <property type="entry name" value="AhpD-like"/>
    <property type="match status" value="1"/>
</dbReference>
<accession>A0A9W9S026</accession>
<dbReference type="EMBL" id="JAPZBS010000007">
    <property type="protein sequence ID" value="KAJ5368564.1"/>
    <property type="molecule type" value="Genomic_DNA"/>
</dbReference>
<keyword evidence="2" id="KW-1185">Reference proteome</keyword>
<evidence type="ECO:0000313" key="2">
    <source>
        <dbReference type="Proteomes" id="UP001147782"/>
    </source>
</evidence>
<comment type="caution">
    <text evidence="1">The sequence shown here is derived from an EMBL/GenBank/DDBJ whole genome shotgun (WGS) entry which is preliminary data.</text>
</comment>
<protein>
    <recommendedName>
        <fullName evidence="3">Carboxymuconolactone decarboxylase-like domain-containing protein</fullName>
    </recommendedName>
</protein>
<dbReference type="Proteomes" id="UP001147782">
    <property type="component" value="Unassembled WGS sequence"/>
</dbReference>
<dbReference type="AlphaFoldDB" id="A0A9W9S026"/>
<sequence>MNYFAAKFTNANIAQDAAPYDSSLFLALNEKISKVQPSSHKNFSIALLSAMLVAQKRGDAVSALFQDATKDESDENVKETFILVREALALAAPFVGFPSCMPAVFGLVGELRKRGIDEVPTKPRLRFGFDKFDYATEGVSAFQKVYRGVGNSEVGKMLDQYFPDISYYANTAVFGYLLSGNSLLALQEKELVLASGIFAQGAIRQSQSHCKAAIQLGNRVEVVQALSDASVEVALWNKNPLPAVINVRQLEEEVKRNLAALGVESQ</sequence>
<organism evidence="1 2">
    <name type="scientific">Penicillium cataractarum</name>
    <dbReference type="NCBI Taxonomy" id="2100454"/>
    <lineage>
        <taxon>Eukaryota</taxon>
        <taxon>Fungi</taxon>
        <taxon>Dikarya</taxon>
        <taxon>Ascomycota</taxon>
        <taxon>Pezizomycotina</taxon>
        <taxon>Eurotiomycetes</taxon>
        <taxon>Eurotiomycetidae</taxon>
        <taxon>Eurotiales</taxon>
        <taxon>Aspergillaceae</taxon>
        <taxon>Penicillium</taxon>
    </lineage>
</organism>
<evidence type="ECO:0000313" key="1">
    <source>
        <dbReference type="EMBL" id="KAJ5368564.1"/>
    </source>
</evidence>